<feature type="coiled-coil region" evidence="11">
    <location>
        <begin position="843"/>
        <end position="883"/>
    </location>
</feature>
<feature type="compositionally biased region" description="Polar residues" evidence="12">
    <location>
        <begin position="994"/>
        <end position="1003"/>
    </location>
</feature>
<dbReference type="RefSeq" id="WP_095405697.1">
    <property type="nucleotide sequence ID" value="NZ_NOJZ02000006.1"/>
</dbReference>
<keyword evidence="11" id="KW-0175">Coiled coil</keyword>
<feature type="compositionally biased region" description="Basic and acidic residues" evidence="12">
    <location>
        <begin position="966"/>
        <end position="978"/>
    </location>
</feature>
<sequence length="1003" mass="112209">MEENKKNDRFIIMKNIILVVFVIILLRIVYMTTFKYEHYKELAENKTYKELPVKAARGEIRDKFGRLLAGNKNLFTVQVSGDGINRTDSDGKSMANDISLKIIKLLEENNEEYIDEFPIYTENGKYYYTFDKNIREYKKNNGIPDELNAKESFYYLVDKLVDEGLLSQEEKKLDSSKLQSKLNENGYYPPILVKKWIFTEEKNKNDWLGRYKIDDLNVSAKKAFEQIRTEDAIYKIDSRLSDADARKILVVRDLIKSQGYSQYNPVTIAKDISESTIAQIEESAIDLPGVSVSIEPVRYYPNGSLASHVIGYMGKMSSTQEDSYLSKTEKKYSKGDMIGTAGIESSYEGKLKGTDGYKKVQVDALGRVTKELEVSEPKSGETVYLSIDKDLQEVAESSLKRTLEVARSGGTFESDFGNKTVSGTAPNAKSGAVMAIDVKTGDVLATASYPDFDPSKFVTGISYEDYQALQPENKNDLLAPSSLLNLSTQGVFQPGSTFKMITGMAALENGLDPNYTISDPGVVYLGNRPFGDYVWHKFKKNHGSTNLYKAIQESCNIYFYTIATGKNWTGGKNPSESMSADKILEYAKLFGLNERTGLSNEIEERAGSVPSKEQKLITTQATLRNYLSKEMQNVFTDITKAKNPEKYNERIEEIVSWAAEDKTPGRVEAMERLTKLKVKENKVESLADNIVFSYLNFAKWSTADTFNLAIGQGENAYTPAQMVRYAASIANGGNLVDLSVIDRSISNDYSSVDIDTNSSKKIPFKNNDNLKHLVEGMKRVTTVSGSKTLFANLGVTVAAKTGTAEKSGKIPTANEYEYLLKNISAYGVSVNDAKKLAGSLKKEKEAKLTKEKEEEIKDQLKSKDLKEEERKKLEEELKEGVSVKLEDSDKVNATYLRKAIKELNPKLSDDKIDQYKSNYGSFAWSVAFAPADNPEIAVVAMIPQGEESSFALLPVREMIGKYFGLTKDDTKSKNKEESNQNEGSDSSTSKENKGINFTSQIKK</sequence>
<comment type="similarity">
    <text evidence="3">Belongs to the transpeptidase family.</text>
</comment>
<dbReference type="InterPro" id="IPR050515">
    <property type="entry name" value="Beta-lactam/transpept"/>
</dbReference>
<accession>A0A371IUA2</accession>
<dbReference type="GO" id="GO:0008658">
    <property type="term" value="F:penicillin binding"/>
    <property type="evidence" value="ECO:0007669"/>
    <property type="project" value="InterPro"/>
</dbReference>
<dbReference type="EMBL" id="NOJZ02000006">
    <property type="protein sequence ID" value="RDY24041.1"/>
    <property type="molecule type" value="Genomic_DNA"/>
</dbReference>
<evidence type="ECO:0000256" key="2">
    <source>
        <dbReference type="ARBA" id="ARBA00004236"/>
    </source>
</evidence>
<dbReference type="OrthoDB" id="9757901at2"/>
<evidence type="ECO:0000259" key="15">
    <source>
        <dbReference type="Pfam" id="PF03717"/>
    </source>
</evidence>
<evidence type="ECO:0000256" key="6">
    <source>
        <dbReference type="ARBA" id="ARBA00022960"/>
    </source>
</evidence>
<evidence type="ECO:0000256" key="5">
    <source>
        <dbReference type="ARBA" id="ARBA00022692"/>
    </source>
</evidence>
<dbReference type="GO" id="GO:0071972">
    <property type="term" value="F:peptidoglycan L,D-transpeptidase activity"/>
    <property type="evidence" value="ECO:0007669"/>
    <property type="project" value="TreeGrafter"/>
</dbReference>
<feature type="domain" description="Penicillin-binding protein transpeptidase" evidence="14">
    <location>
        <begin position="431"/>
        <end position="846"/>
    </location>
</feature>
<protein>
    <submittedName>
        <fullName evidence="16">Penicillin-binding protein</fullName>
    </submittedName>
</protein>
<reference evidence="16 17" key="1">
    <citation type="journal article" date="2017" name="Genome Announc.">
        <title>Draft Genome Sequence of Romboutsia maritimum sp. nov. Strain CCRI-22766(T), Isolated from Coastal Estuarine Mud.</title>
        <authorList>
            <person name="Maheux A.F."/>
            <person name="Boudreau D.K."/>
            <person name="Berube E."/>
            <person name="Boissinot M."/>
            <person name="Raymond F."/>
            <person name="Brodeur S."/>
            <person name="Corbeil J."/>
            <person name="Brightwell G."/>
            <person name="Broda D."/>
            <person name="Omar R.F."/>
            <person name="Bergeron M.G."/>
        </authorList>
    </citation>
    <scope>NUCLEOTIDE SEQUENCE [LARGE SCALE GENOMIC DNA]</scope>
    <source>
        <strain evidence="16 17">CCRI-22766</strain>
    </source>
</reference>
<dbReference type="PANTHER" id="PTHR30627:SF2">
    <property type="entry name" value="PEPTIDOGLYCAN D,D-TRANSPEPTIDASE MRDA"/>
    <property type="match status" value="1"/>
</dbReference>
<evidence type="ECO:0000256" key="11">
    <source>
        <dbReference type="SAM" id="Coils"/>
    </source>
</evidence>
<feature type="transmembrane region" description="Helical" evidence="13">
    <location>
        <begin position="12"/>
        <end position="30"/>
    </location>
</feature>
<evidence type="ECO:0000256" key="10">
    <source>
        <dbReference type="ARBA" id="ARBA00023316"/>
    </source>
</evidence>
<feature type="domain" description="Penicillin-binding protein dimerisation" evidence="15">
    <location>
        <begin position="53"/>
        <end position="372"/>
    </location>
</feature>
<dbReference type="GO" id="GO:0005886">
    <property type="term" value="C:plasma membrane"/>
    <property type="evidence" value="ECO:0007669"/>
    <property type="project" value="UniProtKB-SubCell"/>
</dbReference>
<dbReference type="GO" id="GO:0008360">
    <property type="term" value="P:regulation of cell shape"/>
    <property type="evidence" value="ECO:0007669"/>
    <property type="project" value="UniProtKB-KW"/>
</dbReference>
<name>A0A371IUA2_9FIRM</name>
<dbReference type="PANTHER" id="PTHR30627">
    <property type="entry name" value="PEPTIDOGLYCAN D,D-TRANSPEPTIDASE"/>
    <property type="match status" value="1"/>
</dbReference>
<evidence type="ECO:0000256" key="12">
    <source>
        <dbReference type="SAM" id="MobiDB-lite"/>
    </source>
</evidence>
<keyword evidence="5 13" id="KW-0812">Transmembrane</keyword>
<dbReference type="Gene3D" id="1.10.10.1230">
    <property type="entry name" value="Penicillin-binding protein, N-terminal non-catalytic domain, head sub-domain"/>
    <property type="match status" value="1"/>
</dbReference>
<dbReference type="SUPFAM" id="SSF56519">
    <property type="entry name" value="Penicillin binding protein dimerisation domain"/>
    <property type="match status" value="1"/>
</dbReference>
<evidence type="ECO:0000256" key="1">
    <source>
        <dbReference type="ARBA" id="ARBA00004167"/>
    </source>
</evidence>
<evidence type="ECO:0000256" key="8">
    <source>
        <dbReference type="ARBA" id="ARBA00022989"/>
    </source>
</evidence>
<keyword evidence="10" id="KW-0961">Cell wall biogenesis/degradation</keyword>
<comment type="subcellular location">
    <subcellularLocation>
        <location evidence="2">Cell membrane</location>
    </subcellularLocation>
    <subcellularLocation>
        <location evidence="1">Membrane</location>
        <topology evidence="1">Single-pass membrane protein</topology>
    </subcellularLocation>
</comment>
<dbReference type="Gene3D" id="3.40.710.10">
    <property type="entry name" value="DD-peptidase/beta-lactamase superfamily"/>
    <property type="match status" value="2"/>
</dbReference>
<dbReference type="InterPro" id="IPR036138">
    <property type="entry name" value="PBP_dimer_sf"/>
</dbReference>
<proteinExistence type="inferred from homology"/>
<dbReference type="Proteomes" id="UP000243494">
    <property type="component" value="Unassembled WGS sequence"/>
</dbReference>
<organism evidence="16 17">
    <name type="scientific">Romboutsia maritimum</name>
    <dbReference type="NCBI Taxonomy" id="2020948"/>
    <lineage>
        <taxon>Bacteria</taxon>
        <taxon>Bacillati</taxon>
        <taxon>Bacillota</taxon>
        <taxon>Clostridia</taxon>
        <taxon>Peptostreptococcales</taxon>
        <taxon>Peptostreptococcaceae</taxon>
        <taxon>Romboutsia</taxon>
    </lineage>
</organism>
<keyword evidence="4" id="KW-1003">Cell membrane</keyword>
<gene>
    <name evidence="16" type="ORF">CHF27_005510</name>
</gene>
<dbReference type="InterPro" id="IPR001460">
    <property type="entry name" value="PCN-bd_Tpept"/>
</dbReference>
<keyword evidence="8 13" id="KW-1133">Transmembrane helix</keyword>
<dbReference type="SUPFAM" id="SSF56601">
    <property type="entry name" value="beta-lactamase/transpeptidase-like"/>
    <property type="match status" value="1"/>
</dbReference>
<keyword evidence="6" id="KW-0133">Cell shape</keyword>
<dbReference type="Pfam" id="PF03717">
    <property type="entry name" value="PBP_dimer"/>
    <property type="match status" value="1"/>
</dbReference>
<evidence type="ECO:0000256" key="7">
    <source>
        <dbReference type="ARBA" id="ARBA00022984"/>
    </source>
</evidence>
<keyword evidence="9 13" id="KW-0472">Membrane</keyword>
<dbReference type="GO" id="GO:0009252">
    <property type="term" value="P:peptidoglycan biosynthetic process"/>
    <property type="evidence" value="ECO:0007669"/>
    <property type="project" value="UniProtKB-KW"/>
</dbReference>
<evidence type="ECO:0000256" key="9">
    <source>
        <dbReference type="ARBA" id="ARBA00023136"/>
    </source>
</evidence>
<evidence type="ECO:0000256" key="13">
    <source>
        <dbReference type="SAM" id="Phobius"/>
    </source>
</evidence>
<feature type="region of interest" description="Disordered" evidence="12">
    <location>
        <begin position="966"/>
        <end position="1003"/>
    </location>
</feature>
<keyword evidence="7" id="KW-0573">Peptidoglycan synthesis</keyword>
<dbReference type="GO" id="GO:0071555">
    <property type="term" value="P:cell wall organization"/>
    <property type="evidence" value="ECO:0007669"/>
    <property type="project" value="UniProtKB-KW"/>
</dbReference>
<evidence type="ECO:0000313" key="17">
    <source>
        <dbReference type="Proteomes" id="UP000243494"/>
    </source>
</evidence>
<dbReference type="InterPro" id="IPR005311">
    <property type="entry name" value="PBP_dimer"/>
</dbReference>
<dbReference type="Gene3D" id="3.90.1310.10">
    <property type="entry name" value="Penicillin-binding protein 2a (Domain 2)"/>
    <property type="match status" value="2"/>
</dbReference>
<dbReference type="Pfam" id="PF00905">
    <property type="entry name" value="Transpeptidase"/>
    <property type="match status" value="1"/>
</dbReference>
<evidence type="ECO:0000259" key="14">
    <source>
        <dbReference type="Pfam" id="PF00905"/>
    </source>
</evidence>
<evidence type="ECO:0000256" key="4">
    <source>
        <dbReference type="ARBA" id="ARBA00022475"/>
    </source>
</evidence>
<dbReference type="InterPro" id="IPR012338">
    <property type="entry name" value="Beta-lactam/transpept-like"/>
</dbReference>
<comment type="caution">
    <text evidence="16">The sequence shown here is derived from an EMBL/GenBank/DDBJ whole genome shotgun (WGS) entry which is preliminary data.</text>
</comment>
<keyword evidence="17" id="KW-1185">Reference proteome</keyword>
<evidence type="ECO:0000313" key="16">
    <source>
        <dbReference type="EMBL" id="RDY24041.1"/>
    </source>
</evidence>
<dbReference type="AlphaFoldDB" id="A0A371IUA2"/>
<evidence type="ECO:0000256" key="3">
    <source>
        <dbReference type="ARBA" id="ARBA00007171"/>
    </source>
</evidence>